<dbReference type="GO" id="GO:0008270">
    <property type="term" value="F:zinc ion binding"/>
    <property type="evidence" value="ECO:0007669"/>
    <property type="project" value="InterPro"/>
</dbReference>
<comment type="pathway">
    <text evidence="2 15">Cofactor biosynthesis; riboflavin biosynthesis; 5-amino-6-(D-ribitylamino)uracil from GTP: step 2/4.</text>
</comment>
<keyword evidence="10 15" id="KW-0521">NADP</keyword>
<comment type="similarity">
    <text evidence="5 15">In the C-terminal section; belongs to the HTP reductase family.</text>
</comment>
<comment type="catalytic activity">
    <reaction evidence="13 15">
        <text>5-amino-6-(5-phospho-D-ribitylamino)uracil + NADP(+) = 5-amino-6-(5-phospho-D-ribosylamino)uracil + NADPH + H(+)</text>
        <dbReference type="Rhea" id="RHEA:17845"/>
        <dbReference type="ChEBI" id="CHEBI:15378"/>
        <dbReference type="ChEBI" id="CHEBI:57783"/>
        <dbReference type="ChEBI" id="CHEBI:58349"/>
        <dbReference type="ChEBI" id="CHEBI:58421"/>
        <dbReference type="ChEBI" id="CHEBI:58453"/>
        <dbReference type="EC" id="1.1.1.193"/>
    </reaction>
</comment>
<dbReference type="UniPathway" id="UPA00275">
    <property type="reaction ID" value="UER00401"/>
</dbReference>
<dbReference type="InterPro" id="IPR002734">
    <property type="entry name" value="RibDG_C"/>
</dbReference>
<feature type="binding site" evidence="17">
    <location>
        <position position="205"/>
    </location>
    <ligand>
        <name>substrate</name>
    </ligand>
</feature>
<accession>A0A6I3SBG5</accession>
<feature type="binding site" evidence="17">
    <location>
        <position position="201"/>
    </location>
    <ligand>
        <name>NADP(+)</name>
        <dbReference type="ChEBI" id="CHEBI:58349"/>
    </ligand>
</feature>
<dbReference type="GO" id="GO:0050661">
    <property type="term" value="F:NADP binding"/>
    <property type="evidence" value="ECO:0007669"/>
    <property type="project" value="InterPro"/>
</dbReference>
<organism evidence="20 21">
    <name type="scientific">Heliobacterium mobile</name>
    <name type="common">Heliobacillus mobilis</name>
    <dbReference type="NCBI Taxonomy" id="28064"/>
    <lineage>
        <taxon>Bacteria</taxon>
        <taxon>Bacillati</taxon>
        <taxon>Bacillota</taxon>
        <taxon>Clostridia</taxon>
        <taxon>Eubacteriales</taxon>
        <taxon>Heliobacteriaceae</taxon>
        <taxon>Heliobacterium</taxon>
    </lineage>
</organism>
<comment type="pathway">
    <text evidence="3 15">Cofactor biosynthesis; riboflavin biosynthesis; 5-amino-6-(D-ribitylamino)uracil from GTP: step 3/4.</text>
</comment>
<dbReference type="CDD" id="cd01284">
    <property type="entry name" value="Riboflavin_deaminase-reductase"/>
    <property type="match status" value="1"/>
</dbReference>
<feature type="binding site" evidence="18">
    <location>
        <position position="85"/>
    </location>
    <ligand>
        <name>Zn(2+)</name>
        <dbReference type="ChEBI" id="CHEBI:29105"/>
        <note>catalytic</note>
    </ligand>
</feature>
<keyword evidence="11 15" id="KW-0560">Oxidoreductase</keyword>
<dbReference type="RefSeq" id="WP_155474940.1">
    <property type="nucleotide sequence ID" value="NZ_WNKU01000001.1"/>
</dbReference>
<evidence type="ECO:0000313" key="21">
    <source>
        <dbReference type="Proteomes" id="UP000430670"/>
    </source>
</evidence>
<gene>
    <name evidence="20" type="primary">ribD</name>
    <name evidence="20" type="ORF">GJ688_01435</name>
</gene>
<dbReference type="PIRSF" id="PIRSF006769">
    <property type="entry name" value="RibD"/>
    <property type="match status" value="1"/>
</dbReference>
<dbReference type="InterPro" id="IPR050765">
    <property type="entry name" value="Riboflavin_Biosynth_HTPR"/>
</dbReference>
<keyword evidence="8 15" id="KW-0378">Hydrolase</keyword>
<keyword evidence="9 15" id="KW-0862">Zinc</keyword>
<dbReference type="FunFam" id="3.40.140.10:FF:000025">
    <property type="entry name" value="Riboflavin biosynthesis protein RibD"/>
    <property type="match status" value="1"/>
</dbReference>
<evidence type="ECO:0000256" key="16">
    <source>
        <dbReference type="PIRSR" id="PIRSR006769-1"/>
    </source>
</evidence>
<comment type="catalytic activity">
    <reaction evidence="14 15">
        <text>2,5-diamino-6-hydroxy-4-(5-phosphoribosylamino)-pyrimidine + H2O + H(+) = 5-amino-6-(5-phospho-D-ribosylamino)uracil + NH4(+)</text>
        <dbReference type="Rhea" id="RHEA:21868"/>
        <dbReference type="ChEBI" id="CHEBI:15377"/>
        <dbReference type="ChEBI" id="CHEBI:15378"/>
        <dbReference type="ChEBI" id="CHEBI:28938"/>
        <dbReference type="ChEBI" id="CHEBI:58453"/>
        <dbReference type="ChEBI" id="CHEBI:58614"/>
        <dbReference type="EC" id="3.5.4.26"/>
    </reaction>
</comment>
<keyword evidence="12" id="KW-0511">Multifunctional enzyme</keyword>
<name>A0A6I3SBG5_HELMO</name>
<feature type="binding site" evidence="17">
    <location>
        <position position="171"/>
    </location>
    <ligand>
        <name>NADP(+)</name>
        <dbReference type="ChEBI" id="CHEBI:58349"/>
    </ligand>
</feature>
<evidence type="ECO:0000259" key="19">
    <source>
        <dbReference type="PROSITE" id="PS51747"/>
    </source>
</evidence>
<dbReference type="EC" id="3.5.4.26" evidence="15"/>
<evidence type="ECO:0000313" key="20">
    <source>
        <dbReference type="EMBL" id="MTV47642.1"/>
    </source>
</evidence>
<dbReference type="NCBIfam" id="TIGR00326">
    <property type="entry name" value="eubact_ribD"/>
    <property type="match status" value="1"/>
</dbReference>
<evidence type="ECO:0000256" key="18">
    <source>
        <dbReference type="PIRSR" id="PIRSR006769-3"/>
    </source>
</evidence>
<feature type="binding site" evidence="17">
    <location>
        <position position="185"/>
    </location>
    <ligand>
        <name>substrate</name>
    </ligand>
</feature>
<feature type="binding site" evidence="17">
    <location>
        <position position="208"/>
    </location>
    <ligand>
        <name>substrate</name>
    </ligand>
</feature>
<feature type="binding site" evidence="17">
    <location>
        <begin position="300"/>
        <end position="306"/>
    </location>
    <ligand>
        <name>NADP(+)</name>
        <dbReference type="ChEBI" id="CHEBI:58349"/>
    </ligand>
</feature>
<evidence type="ECO:0000256" key="13">
    <source>
        <dbReference type="ARBA" id="ARBA00049861"/>
    </source>
</evidence>
<dbReference type="Gene3D" id="3.40.140.10">
    <property type="entry name" value="Cytidine Deaminase, domain 2"/>
    <property type="match status" value="1"/>
</dbReference>
<dbReference type="InterPro" id="IPR016192">
    <property type="entry name" value="APOBEC/CMP_deaminase_Zn-bd"/>
</dbReference>
<dbReference type="InterPro" id="IPR016193">
    <property type="entry name" value="Cytidine_deaminase-like"/>
</dbReference>
<dbReference type="Gene3D" id="3.40.430.10">
    <property type="entry name" value="Dihydrofolate Reductase, subunit A"/>
    <property type="match status" value="1"/>
</dbReference>
<dbReference type="GO" id="GO:0008703">
    <property type="term" value="F:5-amino-6-(5-phosphoribosylamino)uracil reductase activity"/>
    <property type="evidence" value="ECO:0007669"/>
    <property type="project" value="UniProtKB-EC"/>
</dbReference>
<dbReference type="PANTHER" id="PTHR38011">
    <property type="entry name" value="DIHYDROFOLATE REDUCTASE FAMILY PROTEIN (AFU_ORTHOLOGUE AFUA_8G06820)"/>
    <property type="match status" value="1"/>
</dbReference>
<evidence type="ECO:0000256" key="4">
    <source>
        <dbReference type="ARBA" id="ARBA00005259"/>
    </source>
</evidence>
<comment type="caution">
    <text evidence="20">The sequence shown here is derived from an EMBL/GenBank/DDBJ whole genome shotgun (WGS) entry which is preliminary data.</text>
</comment>
<dbReference type="GO" id="GO:0008835">
    <property type="term" value="F:diaminohydroxyphosphoribosylaminopyrimidine deaminase activity"/>
    <property type="evidence" value="ECO:0007669"/>
    <property type="project" value="UniProtKB-EC"/>
</dbReference>
<dbReference type="InterPro" id="IPR024072">
    <property type="entry name" value="DHFR-like_dom_sf"/>
</dbReference>
<evidence type="ECO:0000256" key="3">
    <source>
        <dbReference type="ARBA" id="ARBA00004910"/>
    </source>
</evidence>
<dbReference type="Proteomes" id="UP000430670">
    <property type="component" value="Unassembled WGS sequence"/>
</dbReference>
<evidence type="ECO:0000256" key="14">
    <source>
        <dbReference type="ARBA" id="ARBA00049886"/>
    </source>
</evidence>
<evidence type="ECO:0000256" key="5">
    <source>
        <dbReference type="ARBA" id="ARBA00007417"/>
    </source>
</evidence>
<dbReference type="SUPFAM" id="SSF53927">
    <property type="entry name" value="Cytidine deaminase-like"/>
    <property type="match status" value="1"/>
</dbReference>
<keyword evidence="21" id="KW-1185">Reference proteome</keyword>
<dbReference type="Pfam" id="PF01872">
    <property type="entry name" value="RibD_C"/>
    <property type="match status" value="1"/>
</dbReference>
<evidence type="ECO:0000256" key="6">
    <source>
        <dbReference type="ARBA" id="ARBA00022619"/>
    </source>
</evidence>
<evidence type="ECO:0000256" key="10">
    <source>
        <dbReference type="ARBA" id="ARBA00022857"/>
    </source>
</evidence>
<dbReference type="AlphaFoldDB" id="A0A6I3SBG5"/>
<dbReference type="OrthoDB" id="9800865at2"/>
<evidence type="ECO:0000256" key="12">
    <source>
        <dbReference type="ARBA" id="ARBA00023268"/>
    </source>
</evidence>
<dbReference type="PROSITE" id="PS00903">
    <property type="entry name" value="CYT_DCMP_DEAMINASES_1"/>
    <property type="match status" value="1"/>
</dbReference>
<feature type="binding site" evidence="17">
    <location>
        <position position="155"/>
    </location>
    <ligand>
        <name>NADP(+)</name>
        <dbReference type="ChEBI" id="CHEBI:58349"/>
    </ligand>
</feature>
<evidence type="ECO:0000256" key="15">
    <source>
        <dbReference type="PIRNR" id="PIRNR006769"/>
    </source>
</evidence>
<evidence type="ECO:0000256" key="11">
    <source>
        <dbReference type="ARBA" id="ARBA00023002"/>
    </source>
</evidence>
<sequence>MIDEKQYMARALELASLARGRTSPNPVVGCVIVKDGQVVGEGYHEKAGTPHAEVHALRQAGDKAQGATLYVTLEPCSHYGRTPPCVEAVIAAGIGRVVAAVPDPNPKVAGRGFRRLQEAGIPVDVGILAEEAAAINQPFFTWVTRGRPWVLLKWAMTLDGKIATATGDSRWISGPDSRRVVHQWRNIYDAVLVGIGTLLADDPELSVRLPESKEGTYRNPVRIIVDSQARTPLTAKILSSEAPTIIATSERAPSERIEALEKAGAVVLPCPTNAQGKVDLPALLKKLADRGFTSLLVEGGAQIHGSFLAQDLVDQVAVFVAPKVVGGDGAPSPVGGTGVSLMKDARVLQHSTFRPLGDDWLLQGTLQEVRPCLPES</sequence>
<evidence type="ECO:0000256" key="17">
    <source>
        <dbReference type="PIRSR" id="PIRSR006769-2"/>
    </source>
</evidence>
<feature type="binding site" evidence="17">
    <location>
        <position position="197"/>
    </location>
    <ligand>
        <name>NADP(+)</name>
        <dbReference type="ChEBI" id="CHEBI:58349"/>
    </ligand>
</feature>
<dbReference type="InterPro" id="IPR011549">
    <property type="entry name" value="RibD_C"/>
</dbReference>
<evidence type="ECO:0000256" key="8">
    <source>
        <dbReference type="ARBA" id="ARBA00022801"/>
    </source>
</evidence>
<comment type="function">
    <text evidence="1 15">Converts 2,5-diamino-6-(ribosylamino)-4(3h)-pyrimidinone 5'-phosphate into 5-amino-6-(ribosylamino)-2,4(1h,3h)-pyrimidinedione 5'-phosphate.</text>
</comment>
<dbReference type="InterPro" id="IPR002125">
    <property type="entry name" value="CMP_dCMP_dom"/>
</dbReference>
<feature type="binding site" evidence="18">
    <location>
        <position position="76"/>
    </location>
    <ligand>
        <name>Zn(2+)</name>
        <dbReference type="ChEBI" id="CHEBI:29105"/>
        <note>catalytic</note>
    </ligand>
</feature>
<dbReference type="NCBIfam" id="TIGR00227">
    <property type="entry name" value="ribD_Cterm"/>
    <property type="match status" value="1"/>
</dbReference>
<keyword evidence="6 15" id="KW-0686">Riboflavin biosynthesis</keyword>
<dbReference type="EC" id="1.1.1.193" evidence="15"/>
<dbReference type="PANTHER" id="PTHR38011:SF7">
    <property type="entry name" value="2,5-DIAMINO-6-RIBOSYLAMINO-4(3H)-PYRIMIDINONE 5'-PHOSPHATE REDUCTASE"/>
    <property type="match status" value="1"/>
</dbReference>
<evidence type="ECO:0000256" key="2">
    <source>
        <dbReference type="ARBA" id="ARBA00004882"/>
    </source>
</evidence>
<protein>
    <recommendedName>
        <fullName evidence="15">Riboflavin biosynthesis protein RibD</fullName>
    </recommendedName>
    <domain>
        <recommendedName>
            <fullName evidence="15">Diaminohydroxyphosphoribosylaminopyrimidine deaminase</fullName>
            <shortName evidence="15">DRAP deaminase</shortName>
            <ecNumber evidence="15">3.5.4.26</ecNumber>
        </recommendedName>
        <alternativeName>
            <fullName evidence="15">Riboflavin-specific deaminase</fullName>
        </alternativeName>
    </domain>
    <domain>
        <recommendedName>
            <fullName evidence="15">5-amino-6-(5-phosphoribosylamino)uracil reductase</fullName>
            <ecNumber evidence="15">1.1.1.193</ecNumber>
        </recommendedName>
        <alternativeName>
            <fullName evidence="15">HTP reductase</fullName>
        </alternativeName>
    </domain>
</protein>
<comment type="similarity">
    <text evidence="4 15">In the N-terminal section; belongs to the cytidine and deoxycytidylate deaminase family.</text>
</comment>
<dbReference type="InterPro" id="IPR004794">
    <property type="entry name" value="Eubact_RibD"/>
</dbReference>
<evidence type="ECO:0000256" key="7">
    <source>
        <dbReference type="ARBA" id="ARBA00022723"/>
    </source>
</evidence>
<reference evidence="20 21" key="1">
    <citation type="submission" date="2019-11" db="EMBL/GenBank/DDBJ databases">
        <title>Whole-genome sequence of a the green, strictly anaerobic photosynthetic bacterium Heliobacillus mobilis DSM 6151.</title>
        <authorList>
            <person name="Kyndt J.A."/>
            <person name="Meyer T.E."/>
        </authorList>
    </citation>
    <scope>NUCLEOTIDE SEQUENCE [LARGE SCALE GENOMIC DNA]</scope>
    <source>
        <strain evidence="20 21">DSM 6151</strain>
    </source>
</reference>
<proteinExistence type="inferred from homology"/>
<comment type="cofactor">
    <cofactor evidence="15 18">
        <name>Zn(2+)</name>
        <dbReference type="ChEBI" id="CHEBI:29105"/>
    </cofactor>
    <text evidence="15 18">Binds 1 zinc ion.</text>
</comment>
<feature type="domain" description="CMP/dCMP-type deaminase" evidence="19">
    <location>
        <begin position="2"/>
        <end position="124"/>
    </location>
</feature>
<feature type="binding site" evidence="17">
    <location>
        <position position="169"/>
    </location>
    <ligand>
        <name>NADP(+)</name>
        <dbReference type="ChEBI" id="CHEBI:58349"/>
    </ligand>
</feature>
<dbReference type="Pfam" id="PF00383">
    <property type="entry name" value="dCMP_cyt_deam_1"/>
    <property type="match status" value="1"/>
</dbReference>
<feature type="binding site" evidence="18">
    <location>
        <position position="51"/>
    </location>
    <ligand>
        <name>Zn(2+)</name>
        <dbReference type="ChEBI" id="CHEBI:29105"/>
        <note>catalytic</note>
    </ligand>
</feature>
<feature type="binding site" evidence="17">
    <location>
        <position position="227"/>
    </location>
    <ligand>
        <name>NADP(+)</name>
        <dbReference type="ChEBI" id="CHEBI:58349"/>
    </ligand>
</feature>
<feature type="active site" description="Proton donor" evidence="16">
    <location>
        <position position="53"/>
    </location>
</feature>
<evidence type="ECO:0000256" key="9">
    <source>
        <dbReference type="ARBA" id="ARBA00022833"/>
    </source>
</evidence>
<feature type="binding site" evidence="17">
    <location>
        <position position="298"/>
    </location>
    <ligand>
        <name>substrate</name>
    </ligand>
</feature>
<dbReference type="EMBL" id="WNKU01000001">
    <property type="protein sequence ID" value="MTV47642.1"/>
    <property type="molecule type" value="Genomic_DNA"/>
</dbReference>
<evidence type="ECO:0000256" key="1">
    <source>
        <dbReference type="ARBA" id="ARBA00002151"/>
    </source>
</evidence>
<dbReference type="PROSITE" id="PS51747">
    <property type="entry name" value="CYT_DCMP_DEAMINASES_2"/>
    <property type="match status" value="1"/>
</dbReference>
<dbReference type="GO" id="GO:0009231">
    <property type="term" value="P:riboflavin biosynthetic process"/>
    <property type="evidence" value="ECO:0007669"/>
    <property type="project" value="UniProtKB-UniPathway"/>
</dbReference>
<keyword evidence="7 15" id="KW-0479">Metal-binding</keyword>
<dbReference type="SUPFAM" id="SSF53597">
    <property type="entry name" value="Dihydrofolate reductase-like"/>
    <property type="match status" value="1"/>
</dbReference>